<gene>
    <name evidence="1" type="ORF">NEZAVI_LOCUS2070</name>
</gene>
<evidence type="ECO:0000313" key="1">
    <source>
        <dbReference type="EMBL" id="CAH1390966.1"/>
    </source>
</evidence>
<protein>
    <submittedName>
        <fullName evidence="1">Uncharacterized protein</fullName>
    </submittedName>
</protein>
<sequence>MRCASGPPVYENIHEIQLALIRLGLVSLGIPIKWPLRFISMSQCILRSTTGMHCCRGKINLLGLVIPANPLESCQFQGRPL</sequence>
<dbReference type="EMBL" id="OV725077">
    <property type="protein sequence ID" value="CAH1390966.1"/>
    <property type="molecule type" value="Genomic_DNA"/>
</dbReference>
<proteinExistence type="predicted"/>
<name>A0A9P0EBT4_NEZVI</name>
<keyword evidence="2" id="KW-1185">Reference proteome</keyword>
<organism evidence="1 2">
    <name type="scientific">Nezara viridula</name>
    <name type="common">Southern green stink bug</name>
    <name type="synonym">Cimex viridulus</name>
    <dbReference type="NCBI Taxonomy" id="85310"/>
    <lineage>
        <taxon>Eukaryota</taxon>
        <taxon>Metazoa</taxon>
        <taxon>Ecdysozoa</taxon>
        <taxon>Arthropoda</taxon>
        <taxon>Hexapoda</taxon>
        <taxon>Insecta</taxon>
        <taxon>Pterygota</taxon>
        <taxon>Neoptera</taxon>
        <taxon>Paraneoptera</taxon>
        <taxon>Hemiptera</taxon>
        <taxon>Heteroptera</taxon>
        <taxon>Panheteroptera</taxon>
        <taxon>Pentatomomorpha</taxon>
        <taxon>Pentatomoidea</taxon>
        <taxon>Pentatomidae</taxon>
        <taxon>Pentatominae</taxon>
        <taxon>Nezara</taxon>
    </lineage>
</organism>
<accession>A0A9P0EBT4</accession>
<reference evidence="1" key="1">
    <citation type="submission" date="2022-01" db="EMBL/GenBank/DDBJ databases">
        <authorList>
            <person name="King R."/>
        </authorList>
    </citation>
    <scope>NUCLEOTIDE SEQUENCE</scope>
</reference>
<evidence type="ECO:0000313" key="2">
    <source>
        <dbReference type="Proteomes" id="UP001152798"/>
    </source>
</evidence>
<dbReference type="AlphaFoldDB" id="A0A9P0EBT4"/>
<dbReference type="Proteomes" id="UP001152798">
    <property type="component" value="Chromosome 1"/>
</dbReference>